<reference evidence="2" key="1">
    <citation type="submission" date="2020-02" db="EMBL/GenBank/DDBJ databases">
        <authorList>
            <person name="Meier V. D."/>
        </authorList>
    </citation>
    <scope>NUCLEOTIDE SEQUENCE</scope>
    <source>
        <strain evidence="2">AVDCRST_MAG38</strain>
    </source>
</reference>
<dbReference type="EMBL" id="CADCVJ010000217">
    <property type="protein sequence ID" value="CAA9490572.1"/>
    <property type="molecule type" value="Genomic_DNA"/>
</dbReference>
<gene>
    <name evidence="2" type="ORF">AVDCRST_MAG38-2597</name>
</gene>
<dbReference type="Pfam" id="PF00198">
    <property type="entry name" value="2-oxoacid_dh"/>
    <property type="match status" value="1"/>
</dbReference>
<dbReference type="PANTHER" id="PTHR23151">
    <property type="entry name" value="DIHYDROLIPOAMIDE ACETYL/SUCCINYL-TRANSFERASE-RELATED"/>
    <property type="match status" value="1"/>
</dbReference>
<evidence type="ECO:0000313" key="2">
    <source>
        <dbReference type="EMBL" id="CAA9490572.1"/>
    </source>
</evidence>
<dbReference type="GO" id="GO:0004742">
    <property type="term" value="F:dihydrolipoyllysine-residue acetyltransferase activity"/>
    <property type="evidence" value="ECO:0007669"/>
    <property type="project" value="UniProtKB-EC"/>
</dbReference>
<dbReference type="AlphaFoldDB" id="A0A6J4SD91"/>
<dbReference type="InterPro" id="IPR001078">
    <property type="entry name" value="2-oxoacid_DH_actylTfrase"/>
</dbReference>
<feature type="domain" description="2-oxoacid dehydrogenase acyltransferase catalytic" evidence="1">
    <location>
        <begin position="9"/>
        <end position="235"/>
    </location>
</feature>
<dbReference type="InterPro" id="IPR045257">
    <property type="entry name" value="E2/Pdx1"/>
</dbReference>
<keyword evidence="2" id="KW-0670">Pyruvate</keyword>
<evidence type="ECO:0000259" key="1">
    <source>
        <dbReference type="Pfam" id="PF00198"/>
    </source>
</evidence>
<dbReference type="EC" id="2.3.1.12" evidence="2"/>
<name>A0A6J4SD91_9ACTN</name>
<keyword evidence="2" id="KW-0012">Acyltransferase</keyword>
<dbReference type="InterPro" id="IPR023213">
    <property type="entry name" value="CAT-like_dom_sf"/>
</dbReference>
<organism evidence="2">
    <name type="scientific">uncultured Solirubrobacteraceae bacterium</name>
    <dbReference type="NCBI Taxonomy" id="1162706"/>
    <lineage>
        <taxon>Bacteria</taxon>
        <taxon>Bacillati</taxon>
        <taxon>Actinomycetota</taxon>
        <taxon>Thermoleophilia</taxon>
        <taxon>Solirubrobacterales</taxon>
        <taxon>Solirubrobacteraceae</taxon>
        <taxon>environmental samples</taxon>
    </lineage>
</organism>
<protein>
    <submittedName>
        <fullName evidence="2">Dihydrolipoamide acetyltransferase component of pyruvate dehydrogenase complex</fullName>
        <ecNumber evidence="2">2.3.1.12</ecNumber>
    </submittedName>
</protein>
<dbReference type="SUPFAM" id="SSF52777">
    <property type="entry name" value="CoA-dependent acyltransferases"/>
    <property type="match status" value="1"/>
</dbReference>
<feature type="non-terminal residue" evidence="2">
    <location>
        <position position="1"/>
    </location>
</feature>
<dbReference type="PANTHER" id="PTHR23151:SF90">
    <property type="entry name" value="DIHYDROLIPOYLLYSINE-RESIDUE ACETYLTRANSFERASE COMPONENT OF PYRUVATE DEHYDROGENASE COMPLEX, MITOCHONDRIAL-RELATED"/>
    <property type="match status" value="1"/>
</dbReference>
<keyword evidence="2" id="KW-0808">Transferase</keyword>
<dbReference type="GO" id="GO:0006086">
    <property type="term" value="P:pyruvate decarboxylation to acetyl-CoA"/>
    <property type="evidence" value="ECO:0007669"/>
    <property type="project" value="InterPro"/>
</dbReference>
<dbReference type="Gene3D" id="3.30.559.10">
    <property type="entry name" value="Chloramphenicol acetyltransferase-like domain"/>
    <property type="match status" value="1"/>
</dbReference>
<proteinExistence type="predicted"/>
<dbReference type="GO" id="GO:0045254">
    <property type="term" value="C:pyruvate dehydrogenase complex"/>
    <property type="evidence" value="ECO:0007669"/>
    <property type="project" value="InterPro"/>
</dbReference>
<sequence length="236" mass="25117">VGEGATAKGETTRQQLSRMQQTIARRMAESKATAPDFQLTVEVDMEAAVALGEQLREAAGDSPAPSFNDFAIKAAALALRDFPRVNGAYRDGEFELYSRVNIGIAVAGEDALVVPTIFDADSKTLGNIAADARALAKRARAGVLTPPELAGGTFSISNLGMYGIKRFNAVVNPPQAAILAVGAIEPRAVVRQGRIVARTMMDLTITCDHRILNGADGAEFLVRVKERLEQPLALVL</sequence>
<accession>A0A6J4SD91</accession>